<sequence>MTSFSKFRFLLLIPVFFTKIISAHEHHETSEIMNDEAFQAPIDGILLAHIAFMFLAFGIIYPTGMVLALSRSRWHVPVQIIGSIFTTIGYFLGHGHGGREFPGDNIHSLFAPFLIYALMCQVGIGAYLKLHLTSGPNKWFRPLFTKVHKIVGILIPILGYAQMVFGVITSCGWCRGENVGQCLAHFIMGSSFIGYGIFLILMLRLASGWLQRKGKSQDYYDSWIIMAWGFVNTFTEHRGNVWSHRDLQHTSLGILWWAGGTVGVYLSRNGKRNIMPALIILFTGYAMSSHAQASEISTKIHAMFGYVLMSASVVRLIEIGFLSEKTLAPLNYLGPYMLIFAGLLFMGATVEQIASLTQLGIDPFSYALVLASTAFLIFFYTNILIDLYWRSGQNDGEPIGNDDIITHMPLPLTDPHTSSSNSEDGHEVLFQRAKSNDDDYEFHNLLNKA</sequence>
<organism evidence="5 6">
    <name type="scientific">Gigaspora margarita</name>
    <dbReference type="NCBI Taxonomy" id="4874"/>
    <lineage>
        <taxon>Eukaryota</taxon>
        <taxon>Fungi</taxon>
        <taxon>Fungi incertae sedis</taxon>
        <taxon>Mucoromycota</taxon>
        <taxon>Glomeromycotina</taxon>
        <taxon>Glomeromycetes</taxon>
        <taxon>Diversisporales</taxon>
        <taxon>Gigasporaceae</taxon>
        <taxon>Gigaspora</taxon>
    </lineage>
</organism>
<feature type="domain" description="Protein YTP1-like C-terminal" evidence="4">
    <location>
        <begin position="159"/>
        <end position="387"/>
    </location>
</feature>
<dbReference type="EMBL" id="WTPW01000811">
    <property type="protein sequence ID" value="KAF0477924.1"/>
    <property type="molecule type" value="Genomic_DNA"/>
</dbReference>
<feature type="signal peptide" evidence="2">
    <location>
        <begin position="1"/>
        <end position="23"/>
    </location>
</feature>
<feature type="chain" id="PRO_5034318334" evidence="2">
    <location>
        <begin position="24"/>
        <end position="449"/>
    </location>
</feature>
<feature type="transmembrane region" description="Helical" evidence="1">
    <location>
        <begin position="366"/>
        <end position="385"/>
    </location>
</feature>
<keyword evidence="6" id="KW-1185">Reference proteome</keyword>
<dbReference type="Gene3D" id="1.20.120.1770">
    <property type="match status" value="1"/>
</dbReference>
<feature type="transmembrane region" description="Helical" evidence="1">
    <location>
        <begin position="183"/>
        <end position="206"/>
    </location>
</feature>
<feature type="transmembrane region" description="Helical" evidence="1">
    <location>
        <begin position="333"/>
        <end position="354"/>
    </location>
</feature>
<dbReference type="Pfam" id="PF10355">
    <property type="entry name" value="Ytp1"/>
    <property type="match status" value="1"/>
</dbReference>
<keyword evidence="1" id="KW-0472">Membrane</keyword>
<accession>A0A8H4AC61</accession>
<evidence type="ECO:0000256" key="2">
    <source>
        <dbReference type="SAM" id="SignalP"/>
    </source>
</evidence>
<dbReference type="InterPro" id="IPR018825">
    <property type="entry name" value="DUF2427"/>
</dbReference>
<feature type="transmembrane region" description="Helical" evidence="1">
    <location>
        <begin position="273"/>
        <end position="291"/>
    </location>
</feature>
<gene>
    <name evidence="5" type="ORF">F8M41_024164</name>
</gene>
<feature type="transmembrane region" description="Helical" evidence="1">
    <location>
        <begin position="46"/>
        <end position="69"/>
    </location>
</feature>
<feature type="transmembrane region" description="Helical" evidence="1">
    <location>
        <begin position="113"/>
        <end position="130"/>
    </location>
</feature>
<dbReference type="CDD" id="cd08760">
    <property type="entry name" value="Cyt_b561_FRRS1_like"/>
    <property type="match status" value="1"/>
</dbReference>
<evidence type="ECO:0000259" key="4">
    <source>
        <dbReference type="Pfam" id="PF10355"/>
    </source>
</evidence>
<dbReference type="InterPro" id="IPR018827">
    <property type="entry name" value="YTP1_C"/>
</dbReference>
<protein>
    <submittedName>
        <fullName evidence="5">Putative Integral membrane protein Ytp1</fullName>
    </submittedName>
</protein>
<dbReference type="PANTHER" id="PTHR31685:SF2">
    <property type="entry name" value="PROTEIN YTP1"/>
    <property type="match status" value="1"/>
</dbReference>
<feature type="transmembrane region" description="Helical" evidence="1">
    <location>
        <begin position="76"/>
        <end position="93"/>
    </location>
</feature>
<feature type="domain" description="DUF2427" evidence="3">
    <location>
        <begin position="39"/>
        <end position="131"/>
    </location>
</feature>
<keyword evidence="1" id="KW-0812">Transmembrane</keyword>
<evidence type="ECO:0000259" key="3">
    <source>
        <dbReference type="Pfam" id="PF10348"/>
    </source>
</evidence>
<proteinExistence type="predicted"/>
<dbReference type="Proteomes" id="UP000439903">
    <property type="component" value="Unassembled WGS sequence"/>
</dbReference>
<evidence type="ECO:0000313" key="5">
    <source>
        <dbReference type="EMBL" id="KAF0477924.1"/>
    </source>
</evidence>
<evidence type="ECO:0000313" key="6">
    <source>
        <dbReference type="Proteomes" id="UP000439903"/>
    </source>
</evidence>
<dbReference type="PANTHER" id="PTHR31685">
    <property type="entry name" value="INTEGRAL MEMBRANE PROTEIN (AFU_ORTHOLOGUE AFUA_6G12730)-RELATED"/>
    <property type="match status" value="1"/>
</dbReference>
<dbReference type="Pfam" id="PF10348">
    <property type="entry name" value="DUF2427"/>
    <property type="match status" value="1"/>
</dbReference>
<keyword evidence="1" id="KW-1133">Transmembrane helix</keyword>
<dbReference type="AlphaFoldDB" id="A0A8H4AC61"/>
<feature type="transmembrane region" description="Helical" evidence="1">
    <location>
        <begin position="303"/>
        <end position="321"/>
    </location>
</feature>
<reference evidence="5 6" key="1">
    <citation type="journal article" date="2019" name="Environ. Microbiol.">
        <title>At the nexus of three kingdoms: the genome of the mycorrhizal fungus Gigaspora margarita provides insights into plant, endobacterial and fungal interactions.</title>
        <authorList>
            <person name="Venice F."/>
            <person name="Ghignone S."/>
            <person name="Salvioli di Fossalunga A."/>
            <person name="Amselem J."/>
            <person name="Novero M."/>
            <person name="Xianan X."/>
            <person name="Sedzielewska Toro K."/>
            <person name="Morin E."/>
            <person name="Lipzen A."/>
            <person name="Grigoriev I.V."/>
            <person name="Henrissat B."/>
            <person name="Martin F.M."/>
            <person name="Bonfante P."/>
        </authorList>
    </citation>
    <scope>NUCLEOTIDE SEQUENCE [LARGE SCALE GENOMIC DNA]</scope>
    <source>
        <strain evidence="5 6">BEG34</strain>
    </source>
</reference>
<dbReference type="OrthoDB" id="4137487at2759"/>
<keyword evidence="2" id="KW-0732">Signal</keyword>
<feature type="transmembrane region" description="Helical" evidence="1">
    <location>
        <begin position="150"/>
        <end position="168"/>
    </location>
</feature>
<name>A0A8H4AC61_GIGMA</name>
<comment type="caution">
    <text evidence="5">The sequence shown here is derived from an EMBL/GenBank/DDBJ whole genome shotgun (WGS) entry which is preliminary data.</text>
</comment>
<evidence type="ECO:0000256" key="1">
    <source>
        <dbReference type="SAM" id="Phobius"/>
    </source>
</evidence>